<keyword evidence="1" id="KW-0132">Cell division</keyword>
<dbReference type="GO" id="GO:0015031">
    <property type="term" value="P:protein transport"/>
    <property type="evidence" value="ECO:0007669"/>
    <property type="project" value="InterPro"/>
</dbReference>
<dbReference type="GO" id="GO:0051301">
    <property type="term" value="P:cell division"/>
    <property type="evidence" value="ECO:0007669"/>
    <property type="project" value="UniProtKB-KW"/>
</dbReference>
<dbReference type="SUPFAM" id="SSF109998">
    <property type="entry name" value="Triger factor/SurA peptide-binding domain-like"/>
    <property type="match status" value="1"/>
</dbReference>
<dbReference type="RefSeq" id="WP_101522573.1">
    <property type="nucleotide sequence ID" value="NZ_PKLZ01000014.1"/>
</dbReference>
<dbReference type="Gene3D" id="1.10.3120.10">
    <property type="entry name" value="Trigger factor, C-terminal domain"/>
    <property type="match status" value="1"/>
</dbReference>
<evidence type="ECO:0000259" key="5">
    <source>
        <dbReference type="Pfam" id="PF05697"/>
    </source>
</evidence>
<feature type="domain" description="Trigger factor ribosome-binding bacterial" evidence="5">
    <location>
        <begin position="9"/>
        <end position="133"/>
    </location>
</feature>
<dbReference type="InterPro" id="IPR008881">
    <property type="entry name" value="Trigger_fac_ribosome-bd_bac"/>
</dbReference>
<dbReference type="EMBL" id="PKLZ01000014">
    <property type="protein sequence ID" value="PLW81372.1"/>
    <property type="molecule type" value="Genomic_DNA"/>
</dbReference>
<dbReference type="GO" id="GO:0003755">
    <property type="term" value="F:peptidyl-prolyl cis-trans isomerase activity"/>
    <property type="evidence" value="ECO:0007669"/>
    <property type="project" value="UniProtKB-KW"/>
</dbReference>
<evidence type="ECO:0000313" key="7">
    <source>
        <dbReference type="EMBL" id="PLW81372.1"/>
    </source>
</evidence>
<feature type="domain" description="Trigger factor C-terminal" evidence="6">
    <location>
        <begin position="141"/>
        <end position="274"/>
    </location>
</feature>
<keyword evidence="8" id="KW-1185">Reference proteome</keyword>
<dbReference type="SUPFAM" id="SSF102735">
    <property type="entry name" value="Trigger factor ribosome-binding domain"/>
    <property type="match status" value="1"/>
</dbReference>
<dbReference type="AlphaFoldDB" id="A0A2N5XZ19"/>
<keyword evidence="4" id="KW-0131">Cell cycle</keyword>
<dbReference type="Proteomes" id="UP000234845">
    <property type="component" value="Unassembled WGS sequence"/>
</dbReference>
<protein>
    <submittedName>
        <fullName evidence="7">Uncharacterized protein</fullName>
    </submittedName>
</protein>
<evidence type="ECO:0000259" key="6">
    <source>
        <dbReference type="Pfam" id="PF05698"/>
    </source>
</evidence>
<proteinExistence type="predicted"/>
<evidence type="ECO:0000256" key="2">
    <source>
        <dbReference type="ARBA" id="ARBA00023110"/>
    </source>
</evidence>
<evidence type="ECO:0000256" key="4">
    <source>
        <dbReference type="ARBA" id="ARBA00023306"/>
    </source>
</evidence>
<dbReference type="GO" id="GO:0006457">
    <property type="term" value="P:protein folding"/>
    <property type="evidence" value="ECO:0007669"/>
    <property type="project" value="InterPro"/>
</dbReference>
<organism evidence="7 8">
    <name type="scientific">Kineobactrum sediminis</name>
    <dbReference type="NCBI Taxonomy" id="1905677"/>
    <lineage>
        <taxon>Bacteria</taxon>
        <taxon>Pseudomonadati</taxon>
        <taxon>Pseudomonadota</taxon>
        <taxon>Gammaproteobacteria</taxon>
        <taxon>Cellvibrionales</taxon>
        <taxon>Halieaceae</taxon>
        <taxon>Kineobactrum</taxon>
    </lineage>
</organism>
<comment type="caution">
    <text evidence="7">The sequence shown here is derived from an EMBL/GenBank/DDBJ whole genome shotgun (WGS) entry which is preliminary data.</text>
</comment>
<dbReference type="InterPro" id="IPR008880">
    <property type="entry name" value="Trigger_fac_C"/>
</dbReference>
<keyword evidence="3" id="KW-0413">Isomerase</keyword>
<evidence type="ECO:0000313" key="8">
    <source>
        <dbReference type="Proteomes" id="UP000234845"/>
    </source>
</evidence>
<keyword evidence="2" id="KW-0697">Rotamase</keyword>
<accession>A0A2N5XZ19</accession>
<evidence type="ECO:0000256" key="1">
    <source>
        <dbReference type="ARBA" id="ARBA00022618"/>
    </source>
</evidence>
<dbReference type="InterPro" id="IPR036611">
    <property type="entry name" value="Trigger_fac_ribosome-bd_sf"/>
</dbReference>
<dbReference type="Pfam" id="PF05697">
    <property type="entry name" value="Trigger_N"/>
    <property type="match status" value="1"/>
</dbReference>
<name>A0A2N5XZ19_9GAMM</name>
<sequence length="296" mass="33142">MNNSRILDERIDQLTHVYRLALDAGPVNTEVDRQLSDMGRTATVSGFRKGKAPLSVLRNRFGDRIRQSVVDRMAIEVARQIIAEKVLQPIRRPEISLIEQSPANTAELELELTVEVAPRVELDSLEGLALQRLAPPTGSTAEQEQAQIHLRRQLFDVLMARHDFPVPGEMVERERTGIEAGYQRDIGGPVDADLRVEFARIAERRIRLAILLTEIGRVHNIHLDRDEVTALIAAQAQDDDTQQAELIDYYLDHPSAMAELQSALFEDRVVAFLLAHCDIEEVQLSADGFSSALDTA</sequence>
<dbReference type="OrthoDB" id="9767721at2"/>
<dbReference type="InterPro" id="IPR037041">
    <property type="entry name" value="Trigger_fac_C_sf"/>
</dbReference>
<evidence type="ECO:0000256" key="3">
    <source>
        <dbReference type="ARBA" id="ARBA00023235"/>
    </source>
</evidence>
<gene>
    <name evidence="7" type="ORF">CWI75_16195</name>
</gene>
<dbReference type="Pfam" id="PF05698">
    <property type="entry name" value="Trigger_C"/>
    <property type="match status" value="1"/>
</dbReference>
<dbReference type="Gene3D" id="3.30.70.1050">
    <property type="entry name" value="Trigger factor ribosome-binding domain"/>
    <property type="match status" value="1"/>
</dbReference>
<reference evidence="8" key="1">
    <citation type="submission" date="2017-11" db="EMBL/GenBank/DDBJ databases">
        <title>The draft genome sequence of Chromatocurvus sp. F02.</title>
        <authorList>
            <person name="Du Z.-J."/>
            <person name="Chang Y.-Q."/>
        </authorList>
    </citation>
    <scope>NUCLEOTIDE SEQUENCE [LARGE SCALE GENOMIC DNA]</scope>
    <source>
        <strain evidence="8">F02</strain>
    </source>
</reference>
<dbReference type="InterPro" id="IPR027304">
    <property type="entry name" value="Trigger_fact/SurA_dom_sf"/>
</dbReference>